<feature type="domain" description="HTH myb-type" evidence="8">
    <location>
        <begin position="1"/>
        <end position="28"/>
    </location>
</feature>
<dbReference type="SUPFAM" id="SSF46689">
    <property type="entry name" value="Homeodomain-like"/>
    <property type="match status" value="1"/>
</dbReference>
<dbReference type="InterPro" id="IPR017930">
    <property type="entry name" value="Myb_dom"/>
</dbReference>
<reference evidence="9 10" key="1">
    <citation type="journal article" date="2021" name="bioRxiv">
        <title>Chromosome-scale and haplotype-resolved genome assembly of a tetraploid potato cultivar.</title>
        <authorList>
            <person name="Sun H."/>
            <person name="Jiao W.-B."/>
            <person name="Krause K."/>
            <person name="Campoy J.A."/>
            <person name="Goel M."/>
            <person name="Folz-Donahue K."/>
            <person name="Kukat C."/>
            <person name="Huettel B."/>
            <person name="Schneeberger K."/>
        </authorList>
    </citation>
    <scope>NUCLEOTIDE SEQUENCE [LARGE SCALE GENOMIC DNA]</scope>
    <source>
        <strain evidence="9">SolTubOtavaFocal</strain>
        <tissue evidence="9">Leaves</tissue>
    </source>
</reference>
<evidence type="ECO:0000256" key="2">
    <source>
        <dbReference type="ARBA" id="ARBA00022737"/>
    </source>
</evidence>
<evidence type="ECO:0000259" key="8">
    <source>
        <dbReference type="PROSITE" id="PS51294"/>
    </source>
</evidence>
<dbReference type="PANTHER" id="PTHR45675:SF80">
    <property type="entry name" value="ABA-INDUCED MYB TRANSCRIPTION FACTOR"/>
    <property type="match status" value="1"/>
</dbReference>
<keyword evidence="6" id="KW-0539">Nucleus</keyword>
<evidence type="ECO:0000259" key="7">
    <source>
        <dbReference type="PROSITE" id="PS50090"/>
    </source>
</evidence>
<comment type="caution">
    <text evidence="9">The sequence shown here is derived from an EMBL/GenBank/DDBJ whole genome shotgun (WGS) entry which is preliminary data.</text>
</comment>
<protein>
    <submittedName>
        <fullName evidence="9">Uncharacterized protein</fullName>
    </submittedName>
</protein>
<evidence type="ECO:0000313" key="9">
    <source>
        <dbReference type="EMBL" id="KAH0772550.1"/>
    </source>
</evidence>
<proteinExistence type="predicted"/>
<dbReference type="PANTHER" id="PTHR45675">
    <property type="entry name" value="MYB TRANSCRIPTION FACTOR-RELATED-RELATED"/>
    <property type="match status" value="1"/>
</dbReference>
<feature type="domain" description="Myb-like" evidence="7">
    <location>
        <begin position="1"/>
        <end position="52"/>
    </location>
</feature>
<comment type="subcellular location">
    <subcellularLocation>
        <location evidence="1">Nucleus</location>
    </subcellularLocation>
</comment>
<dbReference type="PROSITE" id="PS51294">
    <property type="entry name" value="HTH_MYB"/>
    <property type="match status" value="1"/>
</dbReference>
<dbReference type="InterPro" id="IPR001005">
    <property type="entry name" value="SANT/Myb"/>
</dbReference>
<keyword evidence="3" id="KW-0805">Transcription regulation</keyword>
<dbReference type="EMBL" id="JAIVGD010000005">
    <property type="protein sequence ID" value="KAH0772550.1"/>
    <property type="molecule type" value="Genomic_DNA"/>
</dbReference>
<dbReference type="PROSITE" id="PS50090">
    <property type="entry name" value="MYB_LIKE"/>
    <property type="match status" value="1"/>
</dbReference>
<evidence type="ECO:0000256" key="6">
    <source>
        <dbReference type="ARBA" id="ARBA00023242"/>
    </source>
</evidence>
<dbReference type="InterPro" id="IPR044676">
    <property type="entry name" value="EOBI/EOBII-like_plant"/>
</dbReference>
<evidence type="ECO:0000313" key="10">
    <source>
        <dbReference type="Proteomes" id="UP000826656"/>
    </source>
</evidence>
<sequence length="66" mass="7806">MELRRGPWTVEEDFILMNYISHHGEGRWNSLSRCAGGQKLRNICQEEQIMRLRITGELESKNMQNN</sequence>
<keyword evidence="5" id="KW-0804">Transcription</keyword>
<dbReference type="InterPro" id="IPR009057">
    <property type="entry name" value="Homeodomain-like_sf"/>
</dbReference>
<keyword evidence="4" id="KW-0238">DNA-binding</keyword>
<name>A0ABQ7VWA1_SOLTU</name>
<evidence type="ECO:0000256" key="3">
    <source>
        <dbReference type="ARBA" id="ARBA00023015"/>
    </source>
</evidence>
<organism evidence="9 10">
    <name type="scientific">Solanum tuberosum</name>
    <name type="common">Potato</name>
    <dbReference type="NCBI Taxonomy" id="4113"/>
    <lineage>
        <taxon>Eukaryota</taxon>
        <taxon>Viridiplantae</taxon>
        <taxon>Streptophyta</taxon>
        <taxon>Embryophyta</taxon>
        <taxon>Tracheophyta</taxon>
        <taxon>Spermatophyta</taxon>
        <taxon>Magnoliopsida</taxon>
        <taxon>eudicotyledons</taxon>
        <taxon>Gunneridae</taxon>
        <taxon>Pentapetalae</taxon>
        <taxon>asterids</taxon>
        <taxon>lamiids</taxon>
        <taxon>Solanales</taxon>
        <taxon>Solanaceae</taxon>
        <taxon>Solanoideae</taxon>
        <taxon>Solaneae</taxon>
        <taxon>Solanum</taxon>
    </lineage>
</organism>
<keyword evidence="2" id="KW-0677">Repeat</keyword>
<accession>A0ABQ7VWA1</accession>
<dbReference type="Proteomes" id="UP000826656">
    <property type="component" value="Unassembled WGS sequence"/>
</dbReference>
<keyword evidence="10" id="KW-1185">Reference proteome</keyword>
<dbReference type="Pfam" id="PF00249">
    <property type="entry name" value="Myb_DNA-binding"/>
    <property type="match status" value="1"/>
</dbReference>
<evidence type="ECO:0000256" key="1">
    <source>
        <dbReference type="ARBA" id="ARBA00004123"/>
    </source>
</evidence>
<gene>
    <name evidence="9" type="ORF">KY290_009687</name>
</gene>
<evidence type="ECO:0000256" key="5">
    <source>
        <dbReference type="ARBA" id="ARBA00023163"/>
    </source>
</evidence>
<dbReference type="CDD" id="cd00167">
    <property type="entry name" value="SANT"/>
    <property type="match status" value="1"/>
</dbReference>
<dbReference type="Gene3D" id="1.10.10.60">
    <property type="entry name" value="Homeodomain-like"/>
    <property type="match status" value="1"/>
</dbReference>
<evidence type="ECO:0000256" key="4">
    <source>
        <dbReference type="ARBA" id="ARBA00023125"/>
    </source>
</evidence>